<organism evidence="2 3">
    <name type="scientific">Brassica napus</name>
    <name type="common">Rape</name>
    <dbReference type="NCBI Taxonomy" id="3708"/>
    <lineage>
        <taxon>Eukaryota</taxon>
        <taxon>Viridiplantae</taxon>
        <taxon>Streptophyta</taxon>
        <taxon>Embryophyta</taxon>
        <taxon>Tracheophyta</taxon>
        <taxon>Spermatophyta</taxon>
        <taxon>Magnoliopsida</taxon>
        <taxon>eudicotyledons</taxon>
        <taxon>Gunneridae</taxon>
        <taxon>Pentapetalae</taxon>
        <taxon>rosids</taxon>
        <taxon>malvids</taxon>
        <taxon>Brassicales</taxon>
        <taxon>Brassicaceae</taxon>
        <taxon>Brassiceae</taxon>
        <taxon>Brassica</taxon>
    </lineage>
</organism>
<proteinExistence type="predicted"/>
<evidence type="ECO:0000313" key="3">
    <source>
        <dbReference type="Proteomes" id="UP000824890"/>
    </source>
</evidence>
<sequence>MHSVQEIVERPVVHQGQEEQNVGGGQLTRAEIQRQNRRLAAIRLELKRPIRKKTAPKIKGATKGKICEREICKKR</sequence>
<accession>A0ABQ8DZ26</accession>
<dbReference type="Proteomes" id="UP000824890">
    <property type="component" value="Unassembled WGS sequence"/>
</dbReference>
<comment type="caution">
    <text evidence="2">The sequence shown here is derived from an EMBL/GenBank/DDBJ whole genome shotgun (WGS) entry which is preliminary data.</text>
</comment>
<dbReference type="EMBL" id="JAGKQM010000003">
    <property type="protein sequence ID" value="KAH0934595.1"/>
    <property type="molecule type" value="Genomic_DNA"/>
</dbReference>
<feature type="region of interest" description="Disordered" evidence="1">
    <location>
        <begin position="1"/>
        <end position="26"/>
    </location>
</feature>
<evidence type="ECO:0000313" key="2">
    <source>
        <dbReference type="EMBL" id="KAH0934595.1"/>
    </source>
</evidence>
<gene>
    <name evidence="2" type="ORF">HID58_011712</name>
</gene>
<evidence type="ECO:0000256" key="1">
    <source>
        <dbReference type="SAM" id="MobiDB-lite"/>
    </source>
</evidence>
<protein>
    <submittedName>
        <fullName evidence="2">Uncharacterized protein</fullName>
    </submittedName>
</protein>
<keyword evidence="3" id="KW-1185">Reference proteome</keyword>
<name>A0ABQ8DZ26_BRANA</name>
<reference evidence="2 3" key="1">
    <citation type="submission" date="2021-05" db="EMBL/GenBank/DDBJ databases">
        <title>Genome Assembly of Synthetic Allotetraploid Brassica napus Reveals Homoeologous Exchanges between Subgenomes.</title>
        <authorList>
            <person name="Davis J.T."/>
        </authorList>
    </citation>
    <scope>NUCLEOTIDE SEQUENCE [LARGE SCALE GENOMIC DNA]</scope>
    <source>
        <strain evidence="3">cv. Da-Ae</strain>
        <tissue evidence="2">Seedling</tissue>
    </source>
</reference>